<keyword evidence="1" id="KW-0732">Signal</keyword>
<evidence type="ECO:0000313" key="2">
    <source>
        <dbReference type="EMBL" id="GAA1728619.1"/>
    </source>
</evidence>
<evidence type="ECO:0000313" key="3">
    <source>
        <dbReference type="Proteomes" id="UP001501057"/>
    </source>
</evidence>
<protein>
    <recommendedName>
        <fullName evidence="4">Alternate-type signal peptide domain-containing protein</fullName>
    </recommendedName>
</protein>
<comment type="caution">
    <text evidence="2">The sequence shown here is derived from an EMBL/GenBank/DDBJ whole genome shotgun (WGS) entry which is preliminary data.</text>
</comment>
<dbReference type="NCBIfam" id="TIGR04089">
    <property type="entry name" value="exp_by_SipW_III"/>
    <property type="match status" value="1"/>
</dbReference>
<proteinExistence type="predicted"/>
<reference evidence="2 3" key="1">
    <citation type="journal article" date="2019" name="Int. J. Syst. Evol. Microbiol.">
        <title>The Global Catalogue of Microorganisms (GCM) 10K type strain sequencing project: providing services to taxonomists for standard genome sequencing and annotation.</title>
        <authorList>
            <consortium name="The Broad Institute Genomics Platform"/>
            <consortium name="The Broad Institute Genome Sequencing Center for Infectious Disease"/>
            <person name="Wu L."/>
            <person name="Ma J."/>
        </authorList>
    </citation>
    <scope>NUCLEOTIDE SEQUENCE [LARGE SCALE GENOMIC DNA]</scope>
    <source>
        <strain evidence="2 3">JCM 13518</strain>
    </source>
</reference>
<dbReference type="RefSeq" id="WP_344197704.1">
    <property type="nucleotide sequence ID" value="NZ_BAAAME010000002.1"/>
</dbReference>
<dbReference type="EMBL" id="BAAAME010000002">
    <property type="protein sequence ID" value="GAA1728619.1"/>
    <property type="molecule type" value="Genomic_DNA"/>
</dbReference>
<sequence length="179" mass="18008">MKKSTKGALAAGAAAVILLGGAGTLAYWTADTTIDGGDINSGQLLLSAADCGDEWTLDTGEDAPGAEFIPGTTLIVPGDVITKTCEFDITATGDHLRATLAPSDAEFSSPANALSDDLTIDATYTIGGVAAPAEITEANDGDTVVAVVSVTFDSASTNESQDLAATLDTITITATQVHN</sequence>
<dbReference type="InterPro" id="IPR024006">
    <property type="entry name" value="Alt_signal_exp_actinobact"/>
</dbReference>
<evidence type="ECO:0008006" key="4">
    <source>
        <dbReference type="Google" id="ProtNLM"/>
    </source>
</evidence>
<organism evidence="2 3">
    <name type="scientific">Aeromicrobium alkaliterrae</name>
    <dbReference type="NCBI Taxonomy" id="302168"/>
    <lineage>
        <taxon>Bacteria</taxon>
        <taxon>Bacillati</taxon>
        <taxon>Actinomycetota</taxon>
        <taxon>Actinomycetes</taxon>
        <taxon>Propionibacteriales</taxon>
        <taxon>Nocardioidaceae</taxon>
        <taxon>Aeromicrobium</taxon>
    </lineage>
</organism>
<accession>A0ABN2JIL7</accession>
<dbReference type="InterPro" id="IPR023833">
    <property type="entry name" value="Signal_pept_SipW-depend-type"/>
</dbReference>
<keyword evidence="3" id="KW-1185">Reference proteome</keyword>
<feature type="chain" id="PRO_5047518986" description="Alternate-type signal peptide domain-containing protein" evidence="1">
    <location>
        <begin position="27"/>
        <end position="179"/>
    </location>
</feature>
<gene>
    <name evidence="2" type="ORF">GCM10009710_06550</name>
</gene>
<feature type="signal peptide" evidence="1">
    <location>
        <begin position="1"/>
        <end position="26"/>
    </location>
</feature>
<dbReference type="Proteomes" id="UP001501057">
    <property type="component" value="Unassembled WGS sequence"/>
</dbReference>
<dbReference type="NCBIfam" id="TIGR04088">
    <property type="entry name" value="cognate_SipW"/>
    <property type="match status" value="1"/>
</dbReference>
<name>A0ABN2JIL7_9ACTN</name>
<evidence type="ECO:0000256" key="1">
    <source>
        <dbReference type="SAM" id="SignalP"/>
    </source>
</evidence>